<accession>A0A1B1UHM9</accession>
<dbReference type="EMBL" id="CP016428">
    <property type="protein sequence ID" value="ANW02254.1"/>
    <property type="molecule type" value="Genomic_DNA"/>
</dbReference>
<organism evidence="1 2">
    <name type="scientific">Bradyrhizobium icense</name>
    <dbReference type="NCBI Taxonomy" id="1274631"/>
    <lineage>
        <taxon>Bacteria</taxon>
        <taxon>Pseudomonadati</taxon>
        <taxon>Pseudomonadota</taxon>
        <taxon>Alphaproteobacteria</taxon>
        <taxon>Hyphomicrobiales</taxon>
        <taxon>Nitrobacteraceae</taxon>
        <taxon>Bradyrhizobium</taxon>
    </lineage>
</organism>
<dbReference type="KEGG" id="bic:LMTR13_20860"/>
<dbReference type="STRING" id="1274631.LMTR13_20860"/>
<protein>
    <submittedName>
        <fullName evidence="1">Uncharacterized protein</fullName>
    </submittedName>
</protein>
<keyword evidence="2" id="KW-1185">Reference proteome</keyword>
<reference evidence="1 2" key="1">
    <citation type="submission" date="2016-07" db="EMBL/GenBank/DDBJ databases">
        <title>Complete genome sequence of Bradyrhizobium icense LMTR 13T, a potential inoculant strain isolated from lima bean (Phaseolus lunatus) in Peru.</title>
        <authorList>
            <person name="Ormeno-Orrillo E."/>
            <person name="Duran D."/>
            <person name="Rogel M.A."/>
            <person name="Rey L."/>
            <person name="Imperial J."/>
            <person name="Ruiz-Argueso T."/>
            <person name="Martinez-Romero E."/>
        </authorList>
    </citation>
    <scope>NUCLEOTIDE SEQUENCE [LARGE SCALE GENOMIC DNA]</scope>
    <source>
        <strain evidence="1 2">LMTR 13</strain>
    </source>
</reference>
<name>A0A1B1UHM9_9BRAD</name>
<evidence type="ECO:0000313" key="1">
    <source>
        <dbReference type="EMBL" id="ANW02254.1"/>
    </source>
</evidence>
<sequence length="82" mass="9024">MIRQCQTATPLQRLNGTEARAVFNWLIDGGHMTRTGKSLERPRAAPRIEAYTKDGAPIYGAGADFRRHDTVTMPPVEAGRAT</sequence>
<evidence type="ECO:0000313" key="2">
    <source>
        <dbReference type="Proteomes" id="UP000092839"/>
    </source>
</evidence>
<gene>
    <name evidence="1" type="ORF">LMTR13_20860</name>
</gene>
<proteinExistence type="predicted"/>
<dbReference type="Proteomes" id="UP000092839">
    <property type="component" value="Chromosome"/>
</dbReference>
<dbReference type="AlphaFoldDB" id="A0A1B1UHM9"/>